<dbReference type="AlphaFoldDB" id="A0A7T8K8T0"/>
<dbReference type="EMBL" id="CP045897">
    <property type="protein sequence ID" value="QQP51147.1"/>
    <property type="molecule type" value="Genomic_DNA"/>
</dbReference>
<evidence type="ECO:0000313" key="1">
    <source>
        <dbReference type="EMBL" id="QQP51147.1"/>
    </source>
</evidence>
<keyword evidence="2" id="KW-1185">Reference proteome</keyword>
<reference evidence="2" key="1">
    <citation type="submission" date="2021-01" db="EMBL/GenBank/DDBJ databases">
        <title>Caligus Genome Assembly.</title>
        <authorList>
            <person name="Gallardo-Escarate C."/>
        </authorList>
    </citation>
    <scope>NUCLEOTIDE SEQUENCE [LARGE SCALE GENOMIC DNA]</scope>
</reference>
<accession>A0A7T8K8T0</accession>
<name>A0A7T8K8T0_CALRO</name>
<protein>
    <submittedName>
        <fullName evidence="1">Ras GTPaseactivatinglike protein IQGAP1like</fullName>
    </submittedName>
</protein>
<organism evidence="1 2">
    <name type="scientific">Caligus rogercresseyi</name>
    <name type="common">Sea louse</name>
    <dbReference type="NCBI Taxonomy" id="217165"/>
    <lineage>
        <taxon>Eukaryota</taxon>
        <taxon>Metazoa</taxon>
        <taxon>Ecdysozoa</taxon>
        <taxon>Arthropoda</taxon>
        <taxon>Crustacea</taxon>
        <taxon>Multicrustacea</taxon>
        <taxon>Hexanauplia</taxon>
        <taxon>Copepoda</taxon>
        <taxon>Siphonostomatoida</taxon>
        <taxon>Caligidae</taxon>
        <taxon>Caligus</taxon>
    </lineage>
</organism>
<sequence>MEHPGETVAVMEGFDEAMNHLESVVRARNLDDLQSALEPFQLQAQFFRPFSSQYLDFMSFLLHVIGGILLEELQFEMQVINQCELFPTESIYLLNEALNSKNISGMLKELKTLHLEVQSWGACLYLKELRRLQACLPGNISRSLLDQVFPSINILLALNEALARDPEELWEHLINERSRIVGARPLLKVKYFDALRSLSELRGDCFLSQIDVQNP</sequence>
<gene>
    <name evidence="1" type="ORF">FKW44_012397</name>
</gene>
<proteinExistence type="predicted"/>
<evidence type="ECO:0000313" key="2">
    <source>
        <dbReference type="Proteomes" id="UP000595437"/>
    </source>
</evidence>
<dbReference type="Proteomes" id="UP000595437">
    <property type="component" value="Chromosome 8"/>
</dbReference>